<dbReference type="AlphaFoldDB" id="A0A382W8I1"/>
<evidence type="ECO:0000313" key="1">
    <source>
        <dbReference type="EMBL" id="SVD55009.1"/>
    </source>
</evidence>
<reference evidence="1" key="1">
    <citation type="submission" date="2018-05" db="EMBL/GenBank/DDBJ databases">
        <authorList>
            <person name="Lanie J.A."/>
            <person name="Ng W.-L."/>
            <person name="Kazmierczak K.M."/>
            <person name="Andrzejewski T.M."/>
            <person name="Davidsen T.M."/>
            <person name="Wayne K.J."/>
            <person name="Tettelin H."/>
            <person name="Glass J.I."/>
            <person name="Rusch D."/>
            <person name="Podicherti R."/>
            <person name="Tsui H.-C.T."/>
            <person name="Winkler M.E."/>
        </authorList>
    </citation>
    <scope>NUCLEOTIDE SEQUENCE</scope>
</reference>
<proteinExistence type="predicted"/>
<feature type="non-terminal residue" evidence="1">
    <location>
        <position position="1"/>
    </location>
</feature>
<sequence>HVFGADAPRFLGLLAALSPRATVEVSALEAASLWAAWVGANRPTDKTKILKLGTTAISRFAGMRLLHGNVVRTFTAKNPKKIILSGPKVQSFYKNLMGNLDEVTHDVWQWNAYGILGNKIGDKILPSGLSIKMPTYTIASAKLREAADMLTTETGQTWKPAEVQETIWSFYKALMEFSAAEPRRKGRTLEEVVTQEDLTQQIHDIPDFANLLNGTAPQKGKGRDYAQLINNILTKAGYGKQIATLVTQPVLTQAVGGITPTHRVRGIGKVGKRLEASRP</sequence>
<feature type="non-terminal residue" evidence="1">
    <location>
        <position position="279"/>
    </location>
</feature>
<protein>
    <submittedName>
        <fullName evidence="1">Uncharacterized protein</fullName>
    </submittedName>
</protein>
<gene>
    <name evidence="1" type="ORF">METZ01_LOCUS407863</name>
</gene>
<dbReference type="EMBL" id="UINC01157813">
    <property type="protein sequence ID" value="SVD55009.1"/>
    <property type="molecule type" value="Genomic_DNA"/>
</dbReference>
<name>A0A382W8I1_9ZZZZ</name>
<accession>A0A382W8I1</accession>
<organism evidence="1">
    <name type="scientific">marine metagenome</name>
    <dbReference type="NCBI Taxonomy" id="408172"/>
    <lineage>
        <taxon>unclassified sequences</taxon>
        <taxon>metagenomes</taxon>
        <taxon>ecological metagenomes</taxon>
    </lineage>
</organism>